<keyword evidence="2" id="KW-1185">Reference proteome</keyword>
<gene>
    <name evidence="1" type="ORF">ACFR9U_18080</name>
</gene>
<reference evidence="1 2" key="1">
    <citation type="journal article" date="2019" name="Int. J. Syst. Evol. Microbiol.">
        <title>The Global Catalogue of Microorganisms (GCM) 10K type strain sequencing project: providing services to taxonomists for standard genome sequencing and annotation.</title>
        <authorList>
            <consortium name="The Broad Institute Genomics Platform"/>
            <consortium name="The Broad Institute Genome Sequencing Center for Infectious Disease"/>
            <person name="Wu L."/>
            <person name="Ma J."/>
        </authorList>
    </citation>
    <scope>NUCLEOTIDE SEQUENCE [LARGE SCALE GENOMIC DNA]</scope>
    <source>
        <strain evidence="1 2">CGMCC 1.12125</strain>
    </source>
</reference>
<accession>A0ABD6CFB6</accession>
<name>A0ABD6CFB6_9EURY</name>
<dbReference type="Proteomes" id="UP001597119">
    <property type="component" value="Unassembled WGS sequence"/>
</dbReference>
<comment type="caution">
    <text evidence="1">The sequence shown here is derived from an EMBL/GenBank/DDBJ whole genome shotgun (WGS) entry which is preliminary data.</text>
</comment>
<sequence length="60" mass="6912">MSKSLKKQSNVAVTFTNGEQLQQVSVTIYPGWVEVEQSGETRWYPRERIESIRKRGGANR</sequence>
<dbReference type="RefSeq" id="WP_247378543.1">
    <property type="nucleotide sequence ID" value="NZ_JALLGV010000005.1"/>
</dbReference>
<dbReference type="AlphaFoldDB" id="A0ABD6CFB6"/>
<proteinExistence type="predicted"/>
<dbReference type="EMBL" id="JBHUDJ010000014">
    <property type="protein sequence ID" value="MFD1588890.1"/>
    <property type="molecule type" value="Genomic_DNA"/>
</dbReference>
<evidence type="ECO:0000313" key="1">
    <source>
        <dbReference type="EMBL" id="MFD1588890.1"/>
    </source>
</evidence>
<protein>
    <submittedName>
        <fullName evidence="1">Uncharacterized protein</fullName>
    </submittedName>
</protein>
<organism evidence="1 2">
    <name type="scientific">Halorientalis brevis</name>
    <dbReference type="NCBI Taxonomy" id="1126241"/>
    <lineage>
        <taxon>Archaea</taxon>
        <taxon>Methanobacteriati</taxon>
        <taxon>Methanobacteriota</taxon>
        <taxon>Stenosarchaea group</taxon>
        <taxon>Halobacteria</taxon>
        <taxon>Halobacteriales</taxon>
        <taxon>Haloarculaceae</taxon>
        <taxon>Halorientalis</taxon>
    </lineage>
</organism>
<evidence type="ECO:0000313" key="2">
    <source>
        <dbReference type="Proteomes" id="UP001597119"/>
    </source>
</evidence>